<proteinExistence type="predicted"/>
<feature type="compositionally biased region" description="Pro residues" evidence="1">
    <location>
        <begin position="42"/>
        <end position="56"/>
    </location>
</feature>
<accession>A0ABD0LFR9</accession>
<keyword evidence="3" id="KW-1185">Reference proteome</keyword>
<feature type="region of interest" description="Disordered" evidence="1">
    <location>
        <begin position="16"/>
        <end position="92"/>
    </location>
</feature>
<dbReference type="Proteomes" id="UP001519460">
    <property type="component" value="Unassembled WGS sequence"/>
</dbReference>
<comment type="caution">
    <text evidence="2">The sequence shown here is derived from an EMBL/GenBank/DDBJ whole genome shotgun (WGS) entry which is preliminary data.</text>
</comment>
<sequence>MLLVGALWESNDLQMRGASSCAQSPPPPVPPQNKLYMVKRLTPPPPPPPPTSPSPLFPKTSSTCNQAITSPSHNPYVPASEDNVSSLVTPEAGERASCEPLCVWPTASAR</sequence>
<dbReference type="AlphaFoldDB" id="A0ABD0LFR9"/>
<feature type="compositionally biased region" description="Polar residues" evidence="1">
    <location>
        <begin position="64"/>
        <end position="73"/>
    </location>
</feature>
<protein>
    <submittedName>
        <fullName evidence="2">Uncharacterized protein</fullName>
    </submittedName>
</protein>
<gene>
    <name evidence="2" type="ORF">BaRGS_00010550</name>
</gene>
<organism evidence="2 3">
    <name type="scientific">Batillaria attramentaria</name>
    <dbReference type="NCBI Taxonomy" id="370345"/>
    <lineage>
        <taxon>Eukaryota</taxon>
        <taxon>Metazoa</taxon>
        <taxon>Spiralia</taxon>
        <taxon>Lophotrochozoa</taxon>
        <taxon>Mollusca</taxon>
        <taxon>Gastropoda</taxon>
        <taxon>Caenogastropoda</taxon>
        <taxon>Sorbeoconcha</taxon>
        <taxon>Cerithioidea</taxon>
        <taxon>Batillariidae</taxon>
        <taxon>Batillaria</taxon>
    </lineage>
</organism>
<evidence type="ECO:0000313" key="3">
    <source>
        <dbReference type="Proteomes" id="UP001519460"/>
    </source>
</evidence>
<dbReference type="EMBL" id="JACVVK020000052">
    <property type="protein sequence ID" value="KAK7498290.1"/>
    <property type="molecule type" value="Genomic_DNA"/>
</dbReference>
<evidence type="ECO:0000313" key="2">
    <source>
        <dbReference type="EMBL" id="KAK7498290.1"/>
    </source>
</evidence>
<evidence type="ECO:0000256" key="1">
    <source>
        <dbReference type="SAM" id="MobiDB-lite"/>
    </source>
</evidence>
<name>A0ABD0LFR9_9CAEN</name>
<reference evidence="2 3" key="1">
    <citation type="journal article" date="2023" name="Sci. Data">
        <title>Genome assembly of the Korean intertidal mud-creeper Batillaria attramentaria.</title>
        <authorList>
            <person name="Patra A.K."/>
            <person name="Ho P.T."/>
            <person name="Jun S."/>
            <person name="Lee S.J."/>
            <person name="Kim Y."/>
            <person name="Won Y.J."/>
        </authorList>
    </citation>
    <scope>NUCLEOTIDE SEQUENCE [LARGE SCALE GENOMIC DNA]</scope>
    <source>
        <strain evidence="2">Wonlab-2016</strain>
    </source>
</reference>